<organism evidence="1 2">
    <name type="scientific">Fasciola gigantica</name>
    <name type="common">Giant liver fluke</name>
    <dbReference type="NCBI Taxonomy" id="46835"/>
    <lineage>
        <taxon>Eukaryota</taxon>
        <taxon>Metazoa</taxon>
        <taxon>Spiralia</taxon>
        <taxon>Lophotrochozoa</taxon>
        <taxon>Platyhelminthes</taxon>
        <taxon>Trematoda</taxon>
        <taxon>Digenea</taxon>
        <taxon>Plagiorchiida</taxon>
        <taxon>Echinostomata</taxon>
        <taxon>Echinostomatoidea</taxon>
        <taxon>Fasciolidae</taxon>
        <taxon>Fasciola</taxon>
    </lineage>
</organism>
<reference evidence="1 2" key="1">
    <citation type="submission" date="2019-04" db="EMBL/GenBank/DDBJ databases">
        <title>Annotation for the trematode Fasciola gigantica.</title>
        <authorList>
            <person name="Choi Y.-J."/>
        </authorList>
    </citation>
    <scope>NUCLEOTIDE SEQUENCE [LARGE SCALE GENOMIC DNA]</scope>
    <source>
        <strain evidence="1">Uganda_cow_1</strain>
    </source>
</reference>
<keyword evidence="2" id="KW-1185">Reference proteome</keyword>
<dbReference type="OrthoDB" id="6235552at2759"/>
<gene>
    <name evidence="1" type="ORF">FGIG_07496</name>
</gene>
<dbReference type="Proteomes" id="UP000316759">
    <property type="component" value="Unassembled WGS sequence"/>
</dbReference>
<comment type="caution">
    <text evidence="1">The sequence shown here is derived from an EMBL/GenBank/DDBJ whole genome shotgun (WGS) entry which is preliminary data.</text>
</comment>
<protein>
    <submittedName>
        <fullName evidence="1">Uncharacterized protein</fullName>
    </submittedName>
</protein>
<dbReference type="AlphaFoldDB" id="A0A504YI57"/>
<evidence type="ECO:0000313" key="1">
    <source>
        <dbReference type="EMBL" id="TPP60105.1"/>
    </source>
</evidence>
<evidence type="ECO:0000313" key="2">
    <source>
        <dbReference type="Proteomes" id="UP000316759"/>
    </source>
</evidence>
<accession>A0A504YI57</accession>
<proteinExistence type="predicted"/>
<sequence length="214" mass="24106">MFDDNSMNLTSVEAKSASLLSALTTVAELKTNLNQLSQLVQSRNASNCDHDQSVSMQVDQCQEKNCSTSFMETTRNDSVDTFTSIDLETAARSVLNASSEVVRMLQKRRQSLSEAIEDVAVAITESELTRMEALENEMQFRSCDCDGNSSRHNHVLGTHDVSEVSPFNQTAVFELLERHVNYSVEEMERVSAEFKGEYARISYGLRVVEFHFHM</sequence>
<dbReference type="EMBL" id="SUNJ01009835">
    <property type="protein sequence ID" value="TPP60105.1"/>
    <property type="molecule type" value="Genomic_DNA"/>
</dbReference>
<name>A0A504YI57_FASGI</name>